<comment type="caution">
    <text evidence="2">The sequence shown here is derived from an EMBL/GenBank/DDBJ whole genome shotgun (WGS) entry which is preliminary data.</text>
</comment>
<feature type="transmembrane region" description="Helical" evidence="1">
    <location>
        <begin position="50"/>
        <end position="72"/>
    </location>
</feature>
<evidence type="ECO:0008006" key="4">
    <source>
        <dbReference type="Google" id="ProtNLM"/>
    </source>
</evidence>
<accession>A0A9X2IGE8</accession>
<name>A0A9X2IGE8_9ACTN</name>
<gene>
    <name evidence="2" type="ORF">M8330_16805</name>
</gene>
<keyword evidence="1" id="KW-0472">Membrane</keyword>
<organism evidence="2 3">
    <name type="scientific">Nocardioides bruguierae</name>
    <dbReference type="NCBI Taxonomy" id="2945102"/>
    <lineage>
        <taxon>Bacteria</taxon>
        <taxon>Bacillati</taxon>
        <taxon>Actinomycetota</taxon>
        <taxon>Actinomycetes</taxon>
        <taxon>Propionibacteriales</taxon>
        <taxon>Nocardioidaceae</taxon>
        <taxon>Nocardioides</taxon>
    </lineage>
</organism>
<keyword evidence="3" id="KW-1185">Reference proteome</keyword>
<reference evidence="2" key="1">
    <citation type="submission" date="2022-05" db="EMBL/GenBank/DDBJ databases">
        <authorList>
            <person name="Tuo L."/>
        </authorList>
    </citation>
    <scope>NUCLEOTIDE SEQUENCE</scope>
    <source>
        <strain evidence="2">BSK12Z-4</strain>
    </source>
</reference>
<dbReference type="Proteomes" id="UP001139485">
    <property type="component" value="Unassembled WGS sequence"/>
</dbReference>
<dbReference type="PANTHER" id="PTHR35007:SF3">
    <property type="entry name" value="POSSIBLE CONSERVED ALANINE RICH MEMBRANE PROTEIN"/>
    <property type="match status" value="1"/>
</dbReference>
<dbReference type="AlphaFoldDB" id="A0A9X2IGE8"/>
<dbReference type="EMBL" id="JAMOIL010000026">
    <property type="protein sequence ID" value="MCM0621953.1"/>
    <property type="molecule type" value="Genomic_DNA"/>
</dbReference>
<keyword evidence="1" id="KW-0812">Transmembrane</keyword>
<evidence type="ECO:0000313" key="3">
    <source>
        <dbReference type="Proteomes" id="UP001139485"/>
    </source>
</evidence>
<feature type="transmembrane region" description="Helical" evidence="1">
    <location>
        <begin position="235"/>
        <end position="253"/>
    </location>
</feature>
<proteinExistence type="predicted"/>
<evidence type="ECO:0000256" key="1">
    <source>
        <dbReference type="SAM" id="Phobius"/>
    </source>
</evidence>
<dbReference type="PANTHER" id="PTHR35007">
    <property type="entry name" value="INTEGRAL MEMBRANE PROTEIN-RELATED"/>
    <property type="match status" value="1"/>
</dbReference>
<sequence>MIAFLVAVALFGAGVVWLVLLSRGRGIGLPPLRGRAVPSRNLLLPAGAGLTAWAVTGWPVAGLLLGGVLGLWPRVAKGGAIERASVEKLEALATWTESLRDAATAAAALETAIPLTRAGAPPALAVPVDALVNRLTVRVPLPEALTLFAAEVDDAGADLVVAALSLNARQRGGSLRRVLTTLSSQTRAELESRRRVLRERDGLRRQSQQIAVGLLVLAVGQAALAPSWVEPYGTVVGQVVLAVIAGSYLLLCMRLQKLSLPPREPRFLGSTVAVTSAASWRPGVPTP</sequence>
<evidence type="ECO:0000313" key="2">
    <source>
        <dbReference type="EMBL" id="MCM0621953.1"/>
    </source>
</evidence>
<protein>
    <recommendedName>
        <fullName evidence="4">Type II secretion system protein GspF domain-containing protein</fullName>
    </recommendedName>
</protein>
<keyword evidence="1" id="KW-1133">Transmembrane helix</keyword>
<dbReference type="RefSeq" id="WP_250828271.1">
    <property type="nucleotide sequence ID" value="NZ_JAMOIL010000026.1"/>
</dbReference>
<feature type="transmembrane region" description="Helical" evidence="1">
    <location>
        <begin position="210"/>
        <end position="229"/>
    </location>
</feature>